<keyword evidence="2" id="KW-1185">Reference proteome</keyword>
<dbReference type="PANTHER" id="PTHR33361:SF2">
    <property type="entry name" value="DUF885 DOMAIN-CONTAINING PROTEIN"/>
    <property type="match status" value="1"/>
</dbReference>
<dbReference type="AlphaFoldDB" id="A0A5C4LRW4"/>
<dbReference type="PANTHER" id="PTHR33361">
    <property type="entry name" value="GLR0591 PROTEIN"/>
    <property type="match status" value="1"/>
</dbReference>
<dbReference type="Pfam" id="PF05960">
    <property type="entry name" value="DUF885"/>
    <property type="match status" value="1"/>
</dbReference>
<gene>
    <name evidence="1" type="ORF">FG385_33485</name>
</gene>
<evidence type="ECO:0000313" key="1">
    <source>
        <dbReference type="EMBL" id="TNC18766.1"/>
    </source>
</evidence>
<dbReference type="InterPro" id="IPR010281">
    <property type="entry name" value="DUF885"/>
</dbReference>
<dbReference type="OrthoDB" id="9760040at2"/>
<dbReference type="EMBL" id="VDFW01000061">
    <property type="protein sequence ID" value="TNC18766.1"/>
    <property type="molecule type" value="Genomic_DNA"/>
</dbReference>
<dbReference type="RefSeq" id="WP_139100829.1">
    <property type="nucleotide sequence ID" value="NZ_VDFW01000061.1"/>
</dbReference>
<comment type="caution">
    <text evidence="1">The sequence shown here is derived from an EMBL/GenBank/DDBJ whole genome shotgun (WGS) entry which is preliminary data.</text>
</comment>
<name>A0A5C4LRW4_9PSEU</name>
<accession>A0A5C4LRW4</accession>
<evidence type="ECO:0000313" key="2">
    <source>
        <dbReference type="Proteomes" id="UP000305546"/>
    </source>
</evidence>
<proteinExistence type="predicted"/>
<sequence length="538" mass="59687">MTEIEEIAEDLVRTWFDEDPVRASLLGLPGDHGRLPDYSAENHGRLRARYGELADHAENAAGDAVTRGVVVQQARAAVERLEAAEVEFSVSETLSAPALTPLTVLPLITLDDEEKVAGYLSRLESIPSLVDTVIERQRAARLPDFLVRAGADFLGRYLERPGSDPLRLTGHSFVDRQEALLAEVVRPAFARYRDFLDEELKPRALGQEQAGLCWQPDGERRYARLIRVHTSTERGAQELHETGLRTIDALAEEYRELGSRVFGLTALPEIFERLRTDPALRWSSGEELLDGARTAIRRAEAAAPQWFRTVPSQPCEVRPVPPAEAEGGTIAYYIEPDFAGKRQGVYYANTAHARERFRHTSEAIAFHEAVPGHHFQLSGAMSLDGVPLVHKLADVNSYIEGWGLYAERLADEMGLYSSDVSRFGMLTQDSMRAGRLVVDTGMHALGWSRQQAVDYLREHTPMAPLEIELEIDRYAGCPAQALSYLVGRLEIQRVRAEAERALGEAFDIRDFHDAVLGHGILPLAVLGTVVADWVASVG</sequence>
<reference evidence="1 2" key="1">
    <citation type="submission" date="2019-06" db="EMBL/GenBank/DDBJ databases">
        <title>Amycolatopsis alkalitolerans sp. nov., isolated from Gastrodia elata Blume.</title>
        <authorList>
            <person name="Narsing Rao M.P."/>
            <person name="Li W.J."/>
        </authorList>
    </citation>
    <scope>NUCLEOTIDE SEQUENCE [LARGE SCALE GENOMIC DNA]</scope>
    <source>
        <strain evidence="1 2">SYSUP0005</strain>
    </source>
</reference>
<dbReference type="Proteomes" id="UP000305546">
    <property type="component" value="Unassembled WGS sequence"/>
</dbReference>
<organism evidence="1 2">
    <name type="scientific">Amycolatopsis alkalitolerans</name>
    <dbReference type="NCBI Taxonomy" id="2547244"/>
    <lineage>
        <taxon>Bacteria</taxon>
        <taxon>Bacillati</taxon>
        <taxon>Actinomycetota</taxon>
        <taxon>Actinomycetes</taxon>
        <taxon>Pseudonocardiales</taxon>
        <taxon>Pseudonocardiaceae</taxon>
        <taxon>Amycolatopsis</taxon>
    </lineage>
</organism>
<protein>
    <submittedName>
        <fullName evidence="1">DUF885 domain-containing protein</fullName>
    </submittedName>
</protein>